<dbReference type="Proteomes" id="UP000823914">
    <property type="component" value="Unassembled WGS sequence"/>
</dbReference>
<dbReference type="GO" id="GO:0003924">
    <property type="term" value="F:GTPase activity"/>
    <property type="evidence" value="ECO:0007669"/>
    <property type="project" value="InterPro"/>
</dbReference>
<keyword evidence="10" id="KW-0472">Membrane</keyword>
<accession>A0A9E2L1K7</accession>
<evidence type="ECO:0000256" key="13">
    <source>
        <dbReference type="ARBA" id="ARBA00030866"/>
    </source>
</evidence>
<evidence type="ECO:0000313" key="17">
    <source>
        <dbReference type="Proteomes" id="UP000823914"/>
    </source>
</evidence>
<dbReference type="InterPro" id="IPR027417">
    <property type="entry name" value="P-loop_NTPase"/>
</dbReference>
<dbReference type="CDD" id="cd17873">
    <property type="entry name" value="FlhF"/>
    <property type="match status" value="1"/>
</dbReference>
<dbReference type="GO" id="GO:0005886">
    <property type="term" value="C:plasma membrane"/>
    <property type="evidence" value="ECO:0007669"/>
    <property type="project" value="UniProtKB-SubCell"/>
</dbReference>
<sequence>MNKAAPPLKEIGPTFADCVENIRKKHGNNYQIVDKRTEEISGLFGIGKKRQMVVTYIVTDYSALQQGFREPSRSGNGVYGQPSGFSEERDKILVDLMKKKSNSENTQKEFSEISQKLELLQKRMEDLIPQQSQSIPSIKKIEEILEQNEFSSSYINYVVEKIRSEFSLEELEDFNLVQNKVIEWIGENITLFNQSELSKKPLVLILVGPTGVGKTTTVAKMAAKYRVDGKDSFIRMVSIDCFRIAAQEQLSIYGGHMDIPTTAAETAEDIERILQMDGNRLDVMLIDTIGLSPHDFEAIGKMRKILDINGLKPEVFLAVSASTKASDLRDIMDNYEIFGYKSVIITKFDETRHIGNVLSVLREKNKSVAFISLGQVVPRDFETASVLRFLMQLSDFKIDRKSLETKFSPLPGDAISKRVDTSDGGTL</sequence>
<comment type="function">
    <text evidence="12">Necessary for flagellar biosynthesis. May be involved in translocation of the flagellum.</text>
</comment>
<dbReference type="GO" id="GO:0015031">
    <property type="term" value="P:protein transport"/>
    <property type="evidence" value="ECO:0007669"/>
    <property type="project" value="UniProtKB-KW"/>
</dbReference>
<dbReference type="PANTHER" id="PTHR43134">
    <property type="entry name" value="SIGNAL RECOGNITION PARTICLE RECEPTOR SUBUNIT ALPHA"/>
    <property type="match status" value="1"/>
</dbReference>
<comment type="caution">
    <text evidence="16">The sequence shown here is derived from an EMBL/GenBank/DDBJ whole genome shotgun (WGS) entry which is preliminary data.</text>
</comment>
<dbReference type="SMART" id="SM00382">
    <property type="entry name" value="AAA"/>
    <property type="match status" value="1"/>
</dbReference>
<comment type="subcellular location">
    <subcellularLocation>
        <location evidence="1">Cell membrane</location>
        <topology evidence="1">Peripheral membrane protein</topology>
        <orientation evidence="1">Cytoplasmic side</orientation>
    </subcellularLocation>
</comment>
<dbReference type="SUPFAM" id="SSF52540">
    <property type="entry name" value="P-loop containing nucleoside triphosphate hydrolases"/>
    <property type="match status" value="2"/>
</dbReference>
<dbReference type="GO" id="GO:0005525">
    <property type="term" value="F:GTP binding"/>
    <property type="evidence" value="ECO:0007669"/>
    <property type="project" value="UniProtKB-KW"/>
</dbReference>
<evidence type="ECO:0000256" key="3">
    <source>
        <dbReference type="ARBA" id="ARBA00014919"/>
    </source>
</evidence>
<feature type="domain" description="SRP54-type proteins GTP-binding" evidence="15">
    <location>
        <begin position="201"/>
        <end position="395"/>
    </location>
</feature>
<keyword evidence="6" id="KW-0547">Nucleotide-binding</keyword>
<dbReference type="Gene3D" id="3.40.50.300">
    <property type="entry name" value="P-loop containing nucleotide triphosphate hydrolases"/>
    <property type="match status" value="1"/>
</dbReference>
<evidence type="ECO:0000256" key="1">
    <source>
        <dbReference type="ARBA" id="ARBA00004413"/>
    </source>
</evidence>
<dbReference type="GO" id="GO:0044781">
    <property type="term" value="P:bacterial-type flagellum organization"/>
    <property type="evidence" value="ECO:0007669"/>
    <property type="project" value="UniProtKB-KW"/>
</dbReference>
<keyword evidence="7" id="KW-1005">Bacterial flagellum biogenesis</keyword>
<reference evidence="16" key="2">
    <citation type="submission" date="2021-04" db="EMBL/GenBank/DDBJ databases">
        <authorList>
            <person name="Gilroy R."/>
        </authorList>
    </citation>
    <scope>NUCLEOTIDE SEQUENCE</scope>
    <source>
        <strain evidence="16">Gambia15-2214</strain>
    </source>
</reference>
<evidence type="ECO:0000259" key="15">
    <source>
        <dbReference type="SMART" id="SM00962"/>
    </source>
</evidence>
<evidence type="ECO:0000256" key="12">
    <source>
        <dbReference type="ARBA" id="ARBA00025337"/>
    </source>
</evidence>
<dbReference type="FunFam" id="3.40.50.300:FF:000695">
    <property type="entry name" value="Flagellar biosynthesis regulator FlhF"/>
    <property type="match status" value="1"/>
</dbReference>
<keyword evidence="4" id="KW-0813">Transport</keyword>
<dbReference type="InterPro" id="IPR047040">
    <property type="entry name" value="FlhF__GTPase_dom"/>
</dbReference>
<evidence type="ECO:0000256" key="10">
    <source>
        <dbReference type="ARBA" id="ARBA00023136"/>
    </source>
</evidence>
<keyword evidence="8" id="KW-0653">Protein transport</keyword>
<keyword evidence="11" id="KW-1006">Bacterial flagellum protein export</keyword>
<evidence type="ECO:0000256" key="7">
    <source>
        <dbReference type="ARBA" id="ARBA00022795"/>
    </source>
</evidence>
<evidence type="ECO:0000256" key="11">
    <source>
        <dbReference type="ARBA" id="ARBA00023225"/>
    </source>
</evidence>
<evidence type="ECO:0000256" key="5">
    <source>
        <dbReference type="ARBA" id="ARBA00022475"/>
    </source>
</evidence>
<dbReference type="GO" id="GO:0005047">
    <property type="term" value="F:signal recognition particle binding"/>
    <property type="evidence" value="ECO:0007669"/>
    <property type="project" value="TreeGrafter"/>
</dbReference>
<dbReference type="PANTHER" id="PTHR43134:SF3">
    <property type="entry name" value="FLAGELLAR BIOSYNTHESIS PROTEIN FLHF"/>
    <property type="match status" value="1"/>
</dbReference>
<evidence type="ECO:0000256" key="9">
    <source>
        <dbReference type="ARBA" id="ARBA00023134"/>
    </source>
</evidence>
<evidence type="ECO:0000256" key="6">
    <source>
        <dbReference type="ARBA" id="ARBA00022741"/>
    </source>
</evidence>
<keyword evidence="9" id="KW-0342">GTP-binding</keyword>
<evidence type="ECO:0000256" key="2">
    <source>
        <dbReference type="ARBA" id="ARBA00008531"/>
    </source>
</evidence>
<organism evidence="16 17">
    <name type="scientific">Candidatus Treponema excrementipullorum</name>
    <dbReference type="NCBI Taxonomy" id="2838768"/>
    <lineage>
        <taxon>Bacteria</taxon>
        <taxon>Pseudomonadati</taxon>
        <taxon>Spirochaetota</taxon>
        <taxon>Spirochaetia</taxon>
        <taxon>Spirochaetales</taxon>
        <taxon>Treponemataceae</taxon>
        <taxon>Treponema</taxon>
    </lineage>
</organism>
<evidence type="ECO:0000259" key="14">
    <source>
        <dbReference type="SMART" id="SM00382"/>
    </source>
</evidence>
<evidence type="ECO:0000313" key="16">
    <source>
        <dbReference type="EMBL" id="MBU3849133.1"/>
    </source>
</evidence>
<reference evidence="16" key="1">
    <citation type="journal article" date="2021" name="PeerJ">
        <title>Extensive microbial diversity within the chicken gut microbiome revealed by metagenomics and culture.</title>
        <authorList>
            <person name="Gilroy R."/>
            <person name="Ravi A."/>
            <person name="Getino M."/>
            <person name="Pursley I."/>
            <person name="Horton D.L."/>
            <person name="Alikhan N.F."/>
            <person name="Baker D."/>
            <person name="Gharbi K."/>
            <person name="Hall N."/>
            <person name="Watson M."/>
            <person name="Adriaenssens E.M."/>
            <person name="Foster-Nyarko E."/>
            <person name="Jarju S."/>
            <person name="Secka A."/>
            <person name="Antonio M."/>
            <person name="Oren A."/>
            <person name="Chaudhuri R.R."/>
            <person name="La Ragione R."/>
            <person name="Hildebrand F."/>
            <person name="Pallen M.J."/>
        </authorList>
    </citation>
    <scope>NUCLEOTIDE SEQUENCE</scope>
    <source>
        <strain evidence="16">Gambia15-2214</strain>
    </source>
</reference>
<dbReference type="EMBL" id="JAHLFV010000023">
    <property type="protein sequence ID" value="MBU3849133.1"/>
    <property type="molecule type" value="Genomic_DNA"/>
</dbReference>
<feature type="domain" description="AAA+ ATPase" evidence="14">
    <location>
        <begin position="200"/>
        <end position="358"/>
    </location>
</feature>
<evidence type="ECO:0000256" key="4">
    <source>
        <dbReference type="ARBA" id="ARBA00022448"/>
    </source>
</evidence>
<comment type="similarity">
    <text evidence="2">Belongs to the GTP-binding SRP family.</text>
</comment>
<name>A0A9E2L1K7_9SPIR</name>
<dbReference type="SMART" id="SM00962">
    <property type="entry name" value="SRP54"/>
    <property type="match status" value="1"/>
</dbReference>
<dbReference type="AlphaFoldDB" id="A0A9E2L1K7"/>
<keyword evidence="5" id="KW-1003">Cell membrane</keyword>
<dbReference type="GO" id="GO:0006614">
    <property type="term" value="P:SRP-dependent cotranslational protein targeting to membrane"/>
    <property type="evidence" value="ECO:0007669"/>
    <property type="project" value="InterPro"/>
</dbReference>
<proteinExistence type="inferred from homology"/>
<protein>
    <recommendedName>
        <fullName evidence="3">Flagellar biosynthesis protein FlhF</fullName>
    </recommendedName>
    <alternativeName>
        <fullName evidence="13">Flagella-associated GTP-binding protein</fullName>
    </alternativeName>
</protein>
<dbReference type="InterPro" id="IPR003593">
    <property type="entry name" value="AAA+_ATPase"/>
</dbReference>
<evidence type="ECO:0000256" key="8">
    <source>
        <dbReference type="ARBA" id="ARBA00022927"/>
    </source>
</evidence>
<gene>
    <name evidence="16" type="ORF">IAA16_01040</name>
</gene>
<dbReference type="InterPro" id="IPR000897">
    <property type="entry name" value="SRP54_GTPase_dom"/>
</dbReference>
<dbReference type="Pfam" id="PF00448">
    <property type="entry name" value="SRP54"/>
    <property type="match status" value="1"/>
</dbReference>
<dbReference type="Gene3D" id="1.20.120.1380">
    <property type="entry name" value="Flagellar FlhF biosynthesis protein, N domain"/>
    <property type="match status" value="1"/>
</dbReference>